<evidence type="ECO:0000259" key="3">
    <source>
        <dbReference type="PROSITE" id="PS50111"/>
    </source>
</evidence>
<evidence type="ECO:0000313" key="4">
    <source>
        <dbReference type="EMBL" id="HGU31641.1"/>
    </source>
</evidence>
<reference evidence="4" key="1">
    <citation type="journal article" date="2020" name="mSystems">
        <title>Genome- and Community-Level Interaction Insights into Carbon Utilization and Element Cycling Functions of Hydrothermarchaeota in Hydrothermal Sediment.</title>
        <authorList>
            <person name="Zhou Z."/>
            <person name="Liu Y."/>
            <person name="Xu W."/>
            <person name="Pan J."/>
            <person name="Luo Z.H."/>
            <person name="Li M."/>
        </authorList>
    </citation>
    <scope>NUCLEOTIDE SEQUENCE [LARGE SCALE GENOMIC DNA]</scope>
    <source>
        <strain evidence="4">SpSt-477</strain>
    </source>
</reference>
<dbReference type="AlphaFoldDB" id="A0A7C4MLT0"/>
<evidence type="ECO:0000256" key="1">
    <source>
        <dbReference type="PROSITE-ProRule" id="PRU00284"/>
    </source>
</evidence>
<feature type="compositionally biased region" description="Basic and acidic residues" evidence="2">
    <location>
        <begin position="691"/>
        <end position="709"/>
    </location>
</feature>
<dbReference type="EMBL" id="DSUH01000046">
    <property type="protein sequence ID" value="HGU31641.1"/>
    <property type="molecule type" value="Genomic_DNA"/>
</dbReference>
<dbReference type="SUPFAM" id="SSF58104">
    <property type="entry name" value="Methyl-accepting chemotaxis protein (MCP) signaling domain"/>
    <property type="match status" value="2"/>
</dbReference>
<accession>A0A7C4MLT0</accession>
<sequence length="719" mass="78522">MNPVNRMILAVRHCMPSSGSSFVTIPDRLDQDNRALHQLASTTEGEFIRIGERLQDFYFRTRKLADLSRQVAGQLTGEAWLQWTAELNTIFERIRQQDETGARGADALRSLLQRFDVIRTRLIHFDTIVRNLHVLCNYIKIESARLGKKDTGFLALGEDVRSLAESITEKSGNLDRQSQQLIETIREGMGRIAAIESAQAGQSRSILAQADRNLEAMADHNRDSSQALEAISESWTRISKSIGEMVASMQFHDISRQRIEHVRDALLDARNTFGPHSDTSANGVETDKTIRKASWIGHLLNLLNINGHSSKATTLPSPESLKTACLAFEVQRLQLHDTRGEITGAVERIIHHLRQIAAELSTMTERTRSLTSAGNERSSSFLSELETHLAQLADAIAGYGGIQRQWAESLAQVTTSVGEMSGFIRQIEAIGFQMKLIALNASIHAAHIGQEGAALGVLADAIRQLADDTATHIEAIASELKALVDQASRFTQDRHAGGFGHSAAEIDTLPSAILAMVDSLKAMDNAVSGLLFQIDQDGGSLMQEIETTISEITVHERMGKVLHQIASNLEAMIQEIREACPGIQDVLPEQTGQTENVSDRYTMEREREIHRSIAAAAVAGAVTGAAVVAAEDAATESLEQARFEFFEGAAETSEPASNTDEVDLSDILFDMDGPGEDGAVVDASASDTASEQERKAEPNEMPPEGKTDDADLGDNVELF</sequence>
<dbReference type="GO" id="GO:0016020">
    <property type="term" value="C:membrane"/>
    <property type="evidence" value="ECO:0007669"/>
    <property type="project" value="InterPro"/>
</dbReference>
<proteinExistence type="predicted"/>
<protein>
    <submittedName>
        <fullName evidence="4">Methyl-accepting chemotaxis protein</fullName>
    </submittedName>
</protein>
<dbReference type="PROSITE" id="PS50111">
    <property type="entry name" value="CHEMOTAXIS_TRANSDUC_2"/>
    <property type="match status" value="1"/>
</dbReference>
<gene>
    <name evidence="4" type="ORF">ENS29_02155</name>
</gene>
<feature type="region of interest" description="Disordered" evidence="2">
    <location>
        <begin position="670"/>
        <end position="719"/>
    </location>
</feature>
<dbReference type="Pfam" id="PF00015">
    <property type="entry name" value="MCPsignal"/>
    <property type="match status" value="1"/>
</dbReference>
<keyword evidence="1" id="KW-0807">Transducer</keyword>
<feature type="domain" description="Methyl-accepting transducer" evidence="3">
    <location>
        <begin position="317"/>
        <end position="553"/>
    </location>
</feature>
<feature type="compositionally biased region" description="Low complexity" evidence="2">
    <location>
        <begin position="680"/>
        <end position="689"/>
    </location>
</feature>
<dbReference type="InterPro" id="IPR004089">
    <property type="entry name" value="MCPsignal_dom"/>
</dbReference>
<organism evidence="4">
    <name type="scientific">Desulfatirhabdium butyrativorans</name>
    <dbReference type="NCBI Taxonomy" id="340467"/>
    <lineage>
        <taxon>Bacteria</taxon>
        <taxon>Pseudomonadati</taxon>
        <taxon>Thermodesulfobacteriota</taxon>
        <taxon>Desulfobacteria</taxon>
        <taxon>Desulfobacterales</taxon>
        <taxon>Desulfatirhabdiaceae</taxon>
        <taxon>Desulfatirhabdium</taxon>
    </lineage>
</organism>
<comment type="caution">
    <text evidence="4">The sequence shown here is derived from an EMBL/GenBank/DDBJ whole genome shotgun (WGS) entry which is preliminary data.</text>
</comment>
<feature type="compositionally biased region" description="Acidic residues" evidence="2">
    <location>
        <begin position="710"/>
        <end position="719"/>
    </location>
</feature>
<dbReference type="Gene3D" id="1.10.287.950">
    <property type="entry name" value="Methyl-accepting chemotaxis protein"/>
    <property type="match status" value="2"/>
</dbReference>
<name>A0A7C4MLT0_9BACT</name>
<dbReference type="GO" id="GO:0007165">
    <property type="term" value="P:signal transduction"/>
    <property type="evidence" value="ECO:0007669"/>
    <property type="project" value="UniProtKB-KW"/>
</dbReference>
<evidence type="ECO:0000256" key="2">
    <source>
        <dbReference type="SAM" id="MobiDB-lite"/>
    </source>
</evidence>